<dbReference type="EMBL" id="JABMCI010000070">
    <property type="protein sequence ID" value="NUU19050.1"/>
    <property type="molecule type" value="Genomic_DNA"/>
</dbReference>
<evidence type="ECO:0000313" key="1">
    <source>
        <dbReference type="EMBL" id="NUU19050.1"/>
    </source>
</evidence>
<keyword evidence="2" id="KW-1185">Reference proteome</keyword>
<sequence length="187" mass="21174">MTELALVLDEVQAALSDVAACLLPECPNPCQRPGRRRGRPQMFCSANCRAKYAYRRGQLDHALTVVQDVADELAERLPFATSSEEEGLRRRVVDAHQNLQWQLERYSRDRVHRRRARPGPIEPKMPGLRALYTMCGSVPDADERAAIEAEDAAWRRYQLFWRRDPSLPTGPPRLRTLSAIPSAAGAR</sequence>
<gene>
    <name evidence="1" type="ORF">HP550_17515</name>
</gene>
<dbReference type="RefSeq" id="WP_175348967.1">
    <property type="nucleotide sequence ID" value="NZ_JABMCI010000070.1"/>
</dbReference>
<reference evidence="1 2" key="1">
    <citation type="submission" date="2020-05" db="EMBL/GenBank/DDBJ databases">
        <title>Genome Sequencing of Type Strains.</title>
        <authorList>
            <person name="Lemaire J.F."/>
            <person name="Inderbitzin P."/>
            <person name="Gregorio O.A."/>
            <person name="Collins S.B."/>
            <person name="Wespe N."/>
            <person name="Knight-Connoni V."/>
        </authorList>
    </citation>
    <scope>NUCLEOTIDE SEQUENCE [LARGE SCALE GENOMIC DNA]</scope>
    <source>
        <strain evidence="1 2">ATCC 25174</strain>
    </source>
</reference>
<protein>
    <submittedName>
        <fullName evidence="1">Uncharacterized protein</fullName>
    </submittedName>
</protein>
<accession>A0A7Y6A543</accession>
<name>A0A7Y6A543_9CELL</name>
<dbReference type="Proteomes" id="UP000565724">
    <property type="component" value="Unassembled WGS sequence"/>
</dbReference>
<dbReference type="AlphaFoldDB" id="A0A7Y6A543"/>
<comment type="caution">
    <text evidence="1">The sequence shown here is derived from an EMBL/GenBank/DDBJ whole genome shotgun (WGS) entry which is preliminary data.</text>
</comment>
<organism evidence="1 2">
    <name type="scientific">Cellulomonas humilata</name>
    <dbReference type="NCBI Taxonomy" id="144055"/>
    <lineage>
        <taxon>Bacteria</taxon>
        <taxon>Bacillati</taxon>
        <taxon>Actinomycetota</taxon>
        <taxon>Actinomycetes</taxon>
        <taxon>Micrococcales</taxon>
        <taxon>Cellulomonadaceae</taxon>
        <taxon>Cellulomonas</taxon>
    </lineage>
</organism>
<proteinExistence type="predicted"/>
<evidence type="ECO:0000313" key="2">
    <source>
        <dbReference type="Proteomes" id="UP000565724"/>
    </source>
</evidence>